<organism evidence="2 3">
    <name type="scientific">Pyxicephalus adspersus</name>
    <name type="common">African bullfrog</name>
    <dbReference type="NCBI Taxonomy" id="30357"/>
    <lineage>
        <taxon>Eukaryota</taxon>
        <taxon>Metazoa</taxon>
        <taxon>Chordata</taxon>
        <taxon>Craniata</taxon>
        <taxon>Vertebrata</taxon>
        <taxon>Euteleostomi</taxon>
        <taxon>Amphibia</taxon>
        <taxon>Batrachia</taxon>
        <taxon>Anura</taxon>
        <taxon>Neobatrachia</taxon>
        <taxon>Ranoidea</taxon>
        <taxon>Pyxicephalidae</taxon>
        <taxon>Pyxicephalinae</taxon>
        <taxon>Pyxicephalus</taxon>
    </lineage>
</organism>
<name>A0AAV2ZYG1_PYXAD</name>
<reference evidence="2" key="1">
    <citation type="thesis" date="2020" institute="ProQuest LLC" country="789 East Eisenhower Parkway, Ann Arbor, MI, USA">
        <title>Comparative Genomics and Chromosome Evolution.</title>
        <authorList>
            <person name="Mudd A.B."/>
        </authorList>
    </citation>
    <scope>NUCLEOTIDE SEQUENCE</scope>
    <source>
        <strain evidence="2">1538</strain>
        <tissue evidence="2">Blood</tissue>
    </source>
</reference>
<dbReference type="Proteomes" id="UP001181693">
    <property type="component" value="Unassembled WGS sequence"/>
</dbReference>
<evidence type="ECO:0000313" key="2">
    <source>
        <dbReference type="EMBL" id="DBA17147.1"/>
    </source>
</evidence>
<evidence type="ECO:0000313" key="3">
    <source>
        <dbReference type="Proteomes" id="UP001181693"/>
    </source>
</evidence>
<proteinExistence type="predicted"/>
<keyword evidence="1" id="KW-0472">Membrane</keyword>
<accession>A0AAV2ZYG1</accession>
<keyword evidence="1" id="KW-0812">Transmembrane</keyword>
<keyword evidence="1" id="KW-1133">Transmembrane helix</keyword>
<comment type="caution">
    <text evidence="2">The sequence shown here is derived from an EMBL/GenBank/DDBJ whole genome shotgun (WGS) entry which is preliminary data.</text>
</comment>
<feature type="transmembrane region" description="Helical" evidence="1">
    <location>
        <begin position="49"/>
        <end position="69"/>
    </location>
</feature>
<dbReference type="EMBL" id="DYDO01000010">
    <property type="protein sequence ID" value="DBA17147.1"/>
    <property type="molecule type" value="Genomic_DNA"/>
</dbReference>
<evidence type="ECO:0000256" key="1">
    <source>
        <dbReference type="SAM" id="Phobius"/>
    </source>
</evidence>
<sequence length="94" mass="10849">MACCLLHNLCLHQCDTWGTFQRNSSQRYINILPLAPKVQQRDVESEMNLLLMSLHVTIYICLPCMHYIFQHIMFGLQTNLGVEVIASTLYSFGK</sequence>
<keyword evidence="3" id="KW-1185">Reference proteome</keyword>
<protein>
    <submittedName>
        <fullName evidence="2">Uncharacterized protein</fullName>
    </submittedName>
</protein>
<dbReference type="AlphaFoldDB" id="A0AAV2ZYG1"/>
<gene>
    <name evidence="2" type="ORF">GDO54_002636</name>
</gene>